<dbReference type="GeneID" id="7840089"/>
<reference evidence="4" key="1">
    <citation type="journal article" date="2006" name="PLoS Biol.">
        <title>Macronuclear genome sequence of the ciliate Tetrahymena thermophila, a model eukaryote.</title>
        <authorList>
            <person name="Eisen J.A."/>
            <person name="Coyne R.S."/>
            <person name="Wu M."/>
            <person name="Wu D."/>
            <person name="Thiagarajan M."/>
            <person name="Wortman J.R."/>
            <person name="Badger J.H."/>
            <person name="Ren Q."/>
            <person name="Amedeo P."/>
            <person name="Jones K.M."/>
            <person name="Tallon L.J."/>
            <person name="Delcher A.L."/>
            <person name="Salzberg S.L."/>
            <person name="Silva J.C."/>
            <person name="Haas B.J."/>
            <person name="Majoros W.H."/>
            <person name="Farzad M."/>
            <person name="Carlton J.M."/>
            <person name="Smith R.K. Jr."/>
            <person name="Garg J."/>
            <person name="Pearlman R.E."/>
            <person name="Karrer K.M."/>
            <person name="Sun L."/>
            <person name="Manning G."/>
            <person name="Elde N.C."/>
            <person name="Turkewitz A.P."/>
            <person name="Asai D.J."/>
            <person name="Wilkes D.E."/>
            <person name="Wang Y."/>
            <person name="Cai H."/>
            <person name="Collins K."/>
            <person name="Stewart B.A."/>
            <person name="Lee S.R."/>
            <person name="Wilamowska K."/>
            <person name="Weinberg Z."/>
            <person name="Ruzzo W.L."/>
            <person name="Wloga D."/>
            <person name="Gaertig J."/>
            <person name="Frankel J."/>
            <person name="Tsao C.-C."/>
            <person name="Gorovsky M.A."/>
            <person name="Keeling P.J."/>
            <person name="Waller R.F."/>
            <person name="Patron N.J."/>
            <person name="Cherry J.M."/>
            <person name="Stover N.A."/>
            <person name="Krieger C.J."/>
            <person name="del Toro C."/>
            <person name="Ryder H.F."/>
            <person name="Williamson S.C."/>
            <person name="Barbeau R.A."/>
            <person name="Hamilton E.P."/>
            <person name="Orias E."/>
        </authorList>
    </citation>
    <scope>NUCLEOTIDE SEQUENCE [LARGE SCALE GENOMIC DNA]</scope>
    <source>
        <strain evidence="4">SB210</strain>
    </source>
</reference>
<evidence type="ECO:0000313" key="3">
    <source>
        <dbReference type="EMBL" id="EAR96408.1"/>
    </source>
</evidence>
<evidence type="ECO:0000256" key="2">
    <source>
        <dbReference type="SAM" id="MobiDB-lite"/>
    </source>
</evidence>
<dbReference type="KEGG" id="tet:TTHERM_00190760"/>
<accession>I7M812</accession>
<dbReference type="Proteomes" id="UP000009168">
    <property type="component" value="Unassembled WGS sequence"/>
</dbReference>
<evidence type="ECO:0000256" key="1">
    <source>
        <dbReference type="SAM" id="Coils"/>
    </source>
</evidence>
<proteinExistence type="predicted"/>
<dbReference type="AlphaFoldDB" id="I7M812"/>
<feature type="coiled-coil region" evidence="1">
    <location>
        <begin position="19"/>
        <end position="53"/>
    </location>
</feature>
<dbReference type="RefSeq" id="XP_001016653.1">
    <property type="nucleotide sequence ID" value="XM_001016653.1"/>
</dbReference>
<protein>
    <submittedName>
        <fullName evidence="3">Uncharacterized protein</fullName>
    </submittedName>
</protein>
<feature type="compositionally biased region" description="Low complexity" evidence="2">
    <location>
        <begin position="122"/>
        <end position="136"/>
    </location>
</feature>
<organism evidence="3 4">
    <name type="scientific">Tetrahymena thermophila (strain SB210)</name>
    <dbReference type="NCBI Taxonomy" id="312017"/>
    <lineage>
        <taxon>Eukaryota</taxon>
        <taxon>Sar</taxon>
        <taxon>Alveolata</taxon>
        <taxon>Ciliophora</taxon>
        <taxon>Intramacronucleata</taxon>
        <taxon>Oligohymenophorea</taxon>
        <taxon>Hymenostomatida</taxon>
        <taxon>Tetrahymenina</taxon>
        <taxon>Tetrahymenidae</taxon>
        <taxon>Tetrahymena</taxon>
    </lineage>
</organism>
<feature type="region of interest" description="Disordered" evidence="2">
    <location>
        <begin position="332"/>
        <end position="355"/>
    </location>
</feature>
<feature type="region of interest" description="Disordered" evidence="2">
    <location>
        <begin position="117"/>
        <end position="136"/>
    </location>
</feature>
<keyword evidence="4" id="KW-1185">Reference proteome</keyword>
<dbReference type="InParanoid" id="I7M812"/>
<gene>
    <name evidence="3" type="ORF">TTHERM_00190760</name>
</gene>
<dbReference type="OMA" id="ILHCEAR"/>
<feature type="compositionally biased region" description="Polar residues" evidence="2">
    <location>
        <begin position="338"/>
        <end position="355"/>
    </location>
</feature>
<name>I7M812_TETTS</name>
<dbReference type="HOGENOM" id="CLU_781886_0_0_1"/>
<dbReference type="EMBL" id="GG662693">
    <property type="protein sequence ID" value="EAR96408.1"/>
    <property type="molecule type" value="Genomic_DNA"/>
</dbReference>
<keyword evidence="1" id="KW-0175">Coiled coil</keyword>
<evidence type="ECO:0000313" key="4">
    <source>
        <dbReference type="Proteomes" id="UP000009168"/>
    </source>
</evidence>
<sequence length="355" mass="41864">MDNRIIVTERGQEIQKSIEEDVKLEQQIALNKKQELQQKEKNINDESQSFIQQMFQANSQLKMMESVSKKFQVVSTAKGKNAQQKIVDMFVEENNFNKKDMSPYVLHQISKMTEEVIKGNSKKTSNSSSTQNLSMMNNSINNQSQYINPNDLSHTHKMMQRGSISTKSMHTNKYASAQNLATNNNQNQNQNVSNMNVSTINQSIYDDSYLIDKCNAILHCEARVDRIMKRYKKYQKVTQEIDTRVRRACDRRREFLQEENLKPPKRLDELRKENEEIADILDRSDKYEQNRRQRVLDTMKKKYQKVWSTVHVPELTEKFKQLHRMHFKQIDEEEENETSQLSMTQSKNQTKYSGI</sequence>